<proteinExistence type="predicted"/>
<gene>
    <name evidence="1" type="ORF">GCWU000323_02868</name>
</gene>
<evidence type="ECO:0000313" key="1">
    <source>
        <dbReference type="EMBL" id="EEX73163.1"/>
    </source>
</evidence>
<dbReference type="Proteomes" id="UP000006233">
    <property type="component" value="Unassembled WGS sequence"/>
</dbReference>
<name>C9N1Z3_9FUSO</name>
<dbReference type="STRING" id="634994.GCWU000323_02868"/>
<dbReference type="HOGENOM" id="CLU_3185366_0_0_0"/>
<organism evidence="1 2">
    <name type="scientific">Leptotrichia hofstadii F0254</name>
    <dbReference type="NCBI Taxonomy" id="634994"/>
    <lineage>
        <taxon>Bacteria</taxon>
        <taxon>Fusobacteriati</taxon>
        <taxon>Fusobacteriota</taxon>
        <taxon>Fusobacteriia</taxon>
        <taxon>Fusobacteriales</taxon>
        <taxon>Leptotrichiaceae</taxon>
        <taxon>Leptotrichia</taxon>
    </lineage>
</organism>
<dbReference type="AlphaFoldDB" id="C9N1Z3"/>
<dbReference type="EMBL" id="ACVB02000034">
    <property type="protein sequence ID" value="EEX73163.1"/>
    <property type="molecule type" value="Genomic_DNA"/>
</dbReference>
<accession>C9N1Z3</accession>
<protein>
    <submittedName>
        <fullName evidence="1">Uncharacterized protein</fullName>
    </submittedName>
</protein>
<sequence>MPLSFLVSRASSILSDNLFFTHIITFLDYNYFENSLYNEYIEKIIQ</sequence>
<evidence type="ECO:0000313" key="2">
    <source>
        <dbReference type="Proteomes" id="UP000006233"/>
    </source>
</evidence>
<comment type="caution">
    <text evidence="1">The sequence shown here is derived from an EMBL/GenBank/DDBJ whole genome shotgun (WGS) entry which is preliminary data.</text>
</comment>
<reference evidence="1 2" key="1">
    <citation type="submission" date="2009-09" db="EMBL/GenBank/DDBJ databases">
        <authorList>
            <person name="Weinstock G."/>
            <person name="Sodergren E."/>
            <person name="Clifton S."/>
            <person name="Fulton L."/>
            <person name="Fulton B."/>
            <person name="Courtney L."/>
            <person name="Fronick C."/>
            <person name="Harrison M."/>
            <person name="Strong C."/>
            <person name="Farmer C."/>
            <person name="Delahaunty K."/>
            <person name="Markovic C."/>
            <person name="Hall O."/>
            <person name="Minx P."/>
            <person name="Tomlinson C."/>
            <person name="Mitreva M."/>
            <person name="Nelson J."/>
            <person name="Hou S."/>
            <person name="Wollam A."/>
            <person name="Pepin K.H."/>
            <person name="Johnson M."/>
            <person name="Bhonagiri V."/>
            <person name="Nash W.E."/>
            <person name="Warren W."/>
            <person name="Chinwalla A."/>
            <person name="Mardis E.R."/>
            <person name="Wilson R.K."/>
        </authorList>
    </citation>
    <scope>NUCLEOTIDE SEQUENCE [LARGE SCALE GENOMIC DNA]</scope>
    <source>
        <strain evidence="1 2">F0254</strain>
    </source>
</reference>